<dbReference type="Proteomes" id="UP001291309">
    <property type="component" value="Unassembled WGS sequence"/>
</dbReference>
<evidence type="ECO:0000313" key="2">
    <source>
        <dbReference type="Proteomes" id="UP001291309"/>
    </source>
</evidence>
<organism evidence="1 2">
    <name type="scientific">Hyalangium rubrum</name>
    <dbReference type="NCBI Taxonomy" id="3103134"/>
    <lineage>
        <taxon>Bacteria</taxon>
        <taxon>Pseudomonadati</taxon>
        <taxon>Myxococcota</taxon>
        <taxon>Myxococcia</taxon>
        <taxon>Myxococcales</taxon>
        <taxon>Cystobacterineae</taxon>
        <taxon>Archangiaceae</taxon>
        <taxon>Hyalangium</taxon>
    </lineage>
</organism>
<name>A0ABU5H1I6_9BACT</name>
<proteinExistence type="predicted"/>
<evidence type="ECO:0000313" key="1">
    <source>
        <dbReference type="EMBL" id="MDY7226972.1"/>
    </source>
</evidence>
<reference evidence="1 2" key="1">
    <citation type="submission" date="2023-12" db="EMBL/GenBank/DDBJ databases">
        <title>the genome sequence of Hyalangium sp. s54d21.</title>
        <authorList>
            <person name="Zhang X."/>
        </authorList>
    </citation>
    <scope>NUCLEOTIDE SEQUENCE [LARGE SCALE GENOMIC DNA]</scope>
    <source>
        <strain evidence="2">s54d21</strain>
    </source>
</reference>
<gene>
    <name evidence="1" type="ORF">SYV04_11250</name>
</gene>
<comment type="caution">
    <text evidence="1">The sequence shown here is derived from an EMBL/GenBank/DDBJ whole genome shotgun (WGS) entry which is preliminary data.</text>
</comment>
<dbReference type="EMBL" id="JAXIVS010000003">
    <property type="protein sequence ID" value="MDY7226972.1"/>
    <property type="molecule type" value="Genomic_DNA"/>
</dbReference>
<dbReference type="RefSeq" id="WP_321545692.1">
    <property type="nucleotide sequence ID" value="NZ_JAXIVS010000003.1"/>
</dbReference>
<keyword evidence="2" id="KW-1185">Reference proteome</keyword>
<accession>A0ABU5H1I6</accession>
<sequence>MSSVIQNTESPVLACTLPPPELRRRRAEVLSAIRSKVQQIEETPEGFAFRFARTPALAEELAEFVRFESVCCAFLQMEVTEHGEDGLVLLMRGAPEAKALMRSLFVETTEGLPATTLPQAAPCGCDSGAPSCSPA</sequence>
<protein>
    <submittedName>
        <fullName evidence="1">Uncharacterized protein</fullName>
    </submittedName>
</protein>